<keyword evidence="4" id="KW-0805">Transcription regulation</keyword>
<reference evidence="12 13" key="2">
    <citation type="submission" date="2020-02" db="EMBL/GenBank/DDBJ databases">
        <title>Candidatus Galacturonibacter soehngenii shows hetero-acetogenic catabolism of galacturonic acid but lacks a canonical carbon monoxide dehydrogenase/acetyl-CoA synthase complex.</title>
        <authorList>
            <person name="Diender M."/>
            <person name="Stouten G.R."/>
            <person name="Petersen J.F."/>
            <person name="Nielsen P.H."/>
            <person name="Dueholm M.S."/>
            <person name="Pronk J.T."/>
            <person name="Van Loosdrecht M.C.M."/>
        </authorList>
    </citation>
    <scope>NUCLEOTIDE SEQUENCE [LARGE SCALE GENOMIC DNA]</scope>
    <source>
        <strain evidence="12">GalUA</strain>
    </source>
</reference>
<dbReference type="AlphaFoldDB" id="A0A7V7UD04"/>
<organism evidence="12 13">
    <name type="scientific">Candidatus Galacturonatibacter soehngenii</name>
    <dbReference type="NCBI Taxonomy" id="2307010"/>
    <lineage>
        <taxon>Bacteria</taxon>
        <taxon>Bacillati</taxon>
        <taxon>Bacillota</taxon>
        <taxon>Clostridia</taxon>
        <taxon>Lachnospirales</taxon>
        <taxon>Lachnospiraceae</taxon>
        <taxon>Candidatus Galacturonatibacter</taxon>
    </lineage>
</organism>
<dbReference type="Gene3D" id="3.40.50.2300">
    <property type="match status" value="1"/>
</dbReference>
<dbReference type="SUPFAM" id="SSF46894">
    <property type="entry name" value="C-terminal effector domain of the bipartite response regulators"/>
    <property type="match status" value="1"/>
</dbReference>
<name>A0A7V7UD04_9FIRM</name>
<accession>A0A7V7UD04</accession>
<dbReference type="Proteomes" id="UP000461768">
    <property type="component" value="Unassembled WGS sequence"/>
</dbReference>
<dbReference type="CDD" id="cd17625">
    <property type="entry name" value="REC_OmpR_DrrD-like"/>
    <property type="match status" value="1"/>
</dbReference>
<keyword evidence="2 8" id="KW-0597">Phosphoprotein</keyword>
<dbReference type="Gene3D" id="6.10.250.690">
    <property type="match status" value="1"/>
</dbReference>
<evidence type="ECO:0000256" key="5">
    <source>
        <dbReference type="ARBA" id="ARBA00023125"/>
    </source>
</evidence>
<dbReference type="InterPro" id="IPR039420">
    <property type="entry name" value="WalR-like"/>
</dbReference>
<dbReference type="InterPro" id="IPR036388">
    <property type="entry name" value="WH-like_DNA-bd_sf"/>
</dbReference>
<dbReference type="SMART" id="SM00448">
    <property type="entry name" value="REC"/>
    <property type="match status" value="1"/>
</dbReference>
<dbReference type="GO" id="GO:0005829">
    <property type="term" value="C:cytosol"/>
    <property type="evidence" value="ECO:0007669"/>
    <property type="project" value="TreeGrafter"/>
</dbReference>
<dbReference type="GO" id="GO:0032993">
    <property type="term" value="C:protein-DNA complex"/>
    <property type="evidence" value="ECO:0007669"/>
    <property type="project" value="TreeGrafter"/>
</dbReference>
<evidence type="ECO:0000259" key="11">
    <source>
        <dbReference type="PROSITE" id="PS51755"/>
    </source>
</evidence>
<dbReference type="SMART" id="SM00862">
    <property type="entry name" value="Trans_reg_C"/>
    <property type="match status" value="1"/>
</dbReference>
<keyword evidence="6" id="KW-0804">Transcription</keyword>
<dbReference type="CDD" id="cd00383">
    <property type="entry name" value="trans_reg_C"/>
    <property type="match status" value="1"/>
</dbReference>
<dbReference type="OrthoDB" id="9790442at2"/>
<evidence type="ECO:0000256" key="4">
    <source>
        <dbReference type="ARBA" id="ARBA00023015"/>
    </source>
</evidence>
<dbReference type="PROSITE" id="PS51755">
    <property type="entry name" value="OMPR_PHOB"/>
    <property type="match status" value="1"/>
</dbReference>
<dbReference type="Pfam" id="PF00486">
    <property type="entry name" value="Trans_reg_C"/>
    <property type="match status" value="1"/>
</dbReference>
<evidence type="ECO:0000256" key="7">
    <source>
        <dbReference type="ARBA" id="ARBA00024867"/>
    </source>
</evidence>
<feature type="modified residue" description="4-aspartylphosphate" evidence="8">
    <location>
        <position position="51"/>
    </location>
</feature>
<dbReference type="PANTHER" id="PTHR48111:SF22">
    <property type="entry name" value="REGULATOR OF RPOS"/>
    <property type="match status" value="1"/>
</dbReference>
<dbReference type="SUPFAM" id="SSF52172">
    <property type="entry name" value="CheY-like"/>
    <property type="match status" value="1"/>
</dbReference>
<comment type="caution">
    <text evidence="12">The sequence shown here is derived from an EMBL/GenBank/DDBJ whole genome shotgun (WGS) entry which is preliminary data.</text>
</comment>
<feature type="domain" description="OmpR/PhoB-type" evidence="11">
    <location>
        <begin position="124"/>
        <end position="222"/>
    </location>
</feature>
<feature type="DNA-binding region" description="OmpR/PhoB-type" evidence="9">
    <location>
        <begin position="124"/>
        <end position="222"/>
    </location>
</feature>
<comment type="function">
    <text evidence="7">May play the central regulatory role in sporulation. It may be an element of the effector pathway responsible for the activation of sporulation genes in response to nutritional stress. Spo0A may act in concert with spo0H (a sigma factor) to control the expression of some genes that are critical to the sporulation process.</text>
</comment>
<dbReference type="InterPro" id="IPR016032">
    <property type="entry name" value="Sig_transdc_resp-reg_C-effctor"/>
</dbReference>
<evidence type="ECO:0000313" key="12">
    <source>
        <dbReference type="EMBL" id="KAB1439987.1"/>
    </source>
</evidence>
<evidence type="ECO:0000256" key="8">
    <source>
        <dbReference type="PROSITE-ProRule" id="PRU00169"/>
    </source>
</evidence>
<dbReference type="Gene3D" id="1.10.10.10">
    <property type="entry name" value="Winged helix-like DNA-binding domain superfamily/Winged helix DNA-binding domain"/>
    <property type="match status" value="1"/>
</dbReference>
<gene>
    <name evidence="12" type="ORF">F7O84_06300</name>
</gene>
<keyword evidence="3" id="KW-0902">Two-component regulatory system</keyword>
<dbReference type="PROSITE" id="PS50110">
    <property type="entry name" value="RESPONSE_REGULATORY"/>
    <property type="match status" value="1"/>
</dbReference>
<feature type="domain" description="Response regulatory" evidence="10">
    <location>
        <begin position="2"/>
        <end position="116"/>
    </location>
</feature>
<dbReference type="GO" id="GO:0000976">
    <property type="term" value="F:transcription cis-regulatory region binding"/>
    <property type="evidence" value="ECO:0007669"/>
    <property type="project" value="TreeGrafter"/>
</dbReference>
<proteinExistence type="predicted"/>
<dbReference type="FunFam" id="3.40.50.2300:FF:000001">
    <property type="entry name" value="DNA-binding response regulator PhoB"/>
    <property type="match status" value="1"/>
</dbReference>
<evidence type="ECO:0000256" key="9">
    <source>
        <dbReference type="PROSITE-ProRule" id="PRU01091"/>
    </source>
</evidence>
<dbReference type="InterPro" id="IPR011006">
    <property type="entry name" value="CheY-like_superfamily"/>
</dbReference>
<dbReference type="InterPro" id="IPR001867">
    <property type="entry name" value="OmpR/PhoB-type_DNA-bd"/>
</dbReference>
<dbReference type="PANTHER" id="PTHR48111">
    <property type="entry name" value="REGULATOR OF RPOS"/>
    <property type="match status" value="1"/>
</dbReference>
<sequence>MKVLIVEDEIRLADTLSQIMSQNKYLVDTVHDGADGLDYAMSNRYDIIVLDVMLPKRNGFEVVKALRKAKISTPVILLTAKDEVSDKITGLDSGADDYLTKPFAPDELLARIRALTRRQGEVVMNELSFFDITLNLSMYMLQKDTKSIRLGHKEFEVMRLLITNPCVVVSKDEMISKIWGEESDAEDNNVEVYISFLRKKLQYLGSKVNIATQRKIGYFLEGEK</sequence>
<evidence type="ECO:0000256" key="6">
    <source>
        <dbReference type="ARBA" id="ARBA00023163"/>
    </source>
</evidence>
<evidence type="ECO:0000256" key="3">
    <source>
        <dbReference type="ARBA" id="ARBA00023012"/>
    </source>
</evidence>
<keyword evidence="13" id="KW-1185">Reference proteome</keyword>
<evidence type="ECO:0000313" key="13">
    <source>
        <dbReference type="Proteomes" id="UP000461768"/>
    </source>
</evidence>
<dbReference type="RefSeq" id="WP_151143115.1">
    <property type="nucleotide sequence ID" value="NZ_WAGX01000004.1"/>
</dbReference>
<reference evidence="12 13" key="1">
    <citation type="submission" date="2019-09" db="EMBL/GenBank/DDBJ databases">
        <authorList>
            <person name="Valk L.C."/>
        </authorList>
    </citation>
    <scope>NUCLEOTIDE SEQUENCE [LARGE SCALE GENOMIC DNA]</scope>
    <source>
        <strain evidence="12">GalUA</strain>
    </source>
</reference>
<evidence type="ECO:0000256" key="1">
    <source>
        <dbReference type="ARBA" id="ARBA00018672"/>
    </source>
</evidence>
<keyword evidence="5 9" id="KW-0238">DNA-binding</keyword>
<protein>
    <recommendedName>
        <fullName evidence="1">Stage 0 sporulation protein A homolog</fullName>
    </recommendedName>
</protein>
<dbReference type="EMBL" id="WAGX01000004">
    <property type="protein sequence ID" value="KAB1439987.1"/>
    <property type="molecule type" value="Genomic_DNA"/>
</dbReference>
<evidence type="ECO:0000259" key="10">
    <source>
        <dbReference type="PROSITE" id="PS50110"/>
    </source>
</evidence>
<evidence type="ECO:0000256" key="2">
    <source>
        <dbReference type="ARBA" id="ARBA00022553"/>
    </source>
</evidence>
<dbReference type="InterPro" id="IPR001789">
    <property type="entry name" value="Sig_transdc_resp-reg_receiver"/>
</dbReference>
<dbReference type="GO" id="GO:0006355">
    <property type="term" value="P:regulation of DNA-templated transcription"/>
    <property type="evidence" value="ECO:0007669"/>
    <property type="project" value="InterPro"/>
</dbReference>
<dbReference type="Pfam" id="PF00072">
    <property type="entry name" value="Response_reg"/>
    <property type="match status" value="1"/>
</dbReference>
<dbReference type="GO" id="GO:0000156">
    <property type="term" value="F:phosphorelay response regulator activity"/>
    <property type="evidence" value="ECO:0007669"/>
    <property type="project" value="TreeGrafter"/>
</dbReference>